<reference evidence="6 7" key="1">
    <citation type="submission" date="2019-03" db="EMBL/GenBank/DDBJ databases">
        <title>Draft genome of Massilia hortus sp. nov., a novel bacterial species of the Oxalobacteraceae family.</title>
        <authorList>
            <person name="Peta V."/>
            <person name="Raths R."/>
            <person name="Bucking H."/>
        </authorList>
    </citation>
    <scope>NUCLEOTIDE SEQUENCE [LARGE SCALE GENOMIC DNA]</scope>
    <source>
        <strain evidence="6 7">ONC3</strain>
    </source>
</reference>
<keyword evidence="6" id="KW-0378">Hydrolase</keyword>
<feature type="domain" description="Poly-beta-hydroxybutyrate polymerase N-terminal" evidence="5">
    <location>
        <begin position="39"/>
        <end position="78"/>
    </location>
</feature>
<evidence type="ECO:0000313" key="7">
    <source>
        <dbReference type="Proteomes" id="UP000297258"/>
    </source>
</evidence>
<proteinExistence type="predicted"/>
<comment type="caution">
    <text evidence="6">The sequence shown here is derived from an EMBL/GenBank/DDBJ whole genome shotgun (WGS) entry which is preliminary data.</text>
</comment>
<dbReference type="InterPro" id="IPR051321">
    <property type="entry name" value="PHA/PHB_synthase"/>
</dbReference>
<dbReference type="GO" id="GO:0042619">
    <property type="term" value="P:poly-hydroxybutyrate biosynthetic process"/>
    <property type="evidence" value="ECO:0007669"/>
    <property type="project" value="InterPro"/>
</dbReference>
<evidence type="ECO:0000259" key="5">
    <source>
        <dbReference type="Pfam" id="PF12551"/>
    </source>
</evidence>
<dbReference type="PANTHER" id="PTHR36837">
    <property type="entry name" value="POLY(3-HYDROXYALKANOATE) POLYMERASE SUBUNIT PHAC"/>
    <property type="match status" value="1"/>
</dbReference>
<accession>A0A4Y9T5G1</accession>
<evidence type="ECO:0000256" key="1">
    <source>
        <dbReference type="ARBA" id="ARBA00022679"/>
    </source>
</evidence>
<gene>
    <name evidence="6" type="ORF">E4O92_02125</name>
</gene>
<dbReference type="Pfam" id="PF12551">
    <property type="entry name" value="PHBC_N"/>
    <property type="match status" value="1"/>
</dbReference>
<dbReference type="GO" id="GO:0016787">
    <property type="term" value="F:hydrolase activity"/>
    <property type="evidence" value="ECO:0007669"/>
    <property type="project" value="UniProtKB-KW"/>
</dbReference>
<protein>
    <submittedName>
        <fullName evidence="6">Alpha/beta fold hydrolase</fullName>
    </submittedName>
</protein>
<dbReference type="EMBL" id="SPUM01000011">
    <property type="protein sequence ID" value="TFW35363.1"/>
    <property type="molecule type" value="Genomic_DNA"/>
</dbReference>
<keyword evidence="1" id="KW-0808">Transferase</keyword>
<evidence type="ECO:0000256" key="3">
    <source>
        <dbReference type="SAM" id="MobiDB-lite"/>
    </source>
</evidence>
<dbReference type="PANTHER" id="PTHR36837:SF5">
    <property type="entry name" value="POLY-3-HYDROXYBUTYRATE SYNTHASE"/>
    <property type="match status" value="1"/>
</dbReference>
<dbReference type="InterPro" id="IPR022211">
    <property type="entry name" value="PHBC_N"/>
</dbReference>
<name>A0A4Y9T5G1_9BURK</name>
<dbReference type="InterPro" id="IPR029058">
    <property type="entry name" value="AB_hydrolase_fold"/>
</dbReference>
<keyword evidence="2" id="KW-0012">Acyltransferase</keyword>
<feature type="region of interest" description="Disordered" evidence="3">
    <location>
        <begin position="581"/>
        <end position="601"/>
    </location>
</feature>
<dbReference type="OrthoDB" id="7208816at2"/>
<dbReference type="Pfam" id="PF07167">
    <property type="entry name" value="PhaC_N"/>
    <property type="match status" value="1"/>
</dbReference>
<keyword evidence="7" id="KW-1185">Reference proteome</keyword>
<feature type="domain" description="Poly-beta-hydroxybutyrate polymerase N-terminal" evidence="4">
    <location>
        <begin position="115"/>
        <end position="284"/>
    </location>
</feature>
<evidence type="ECO:0000313" key="6">
    <source>
        <dbReference type="EMBL" id="TFW35363.1"/>
    </source>
</evidence>
<dbReference type="AlphaFoldDB" id="A0A4Y9T5G1"/>
<organism evidence="6 7">
    <name type="scientific">Massilia horti</name>
    <dbReference type="NCBI Taxonomy" id="2562153"/>
    <lineage>
        <taxon>Bacteria</taxon>
        <taxon>Pseudomonadati</taxon>
        <taxon>Pseudomonadota</taxon>
        <taxon>Betaproteobacteria</taxon>
        <taxon>Burkholderiales</taxon>
        <taxon>Oxalobacteraceae</taxon>
        <taxon>Telluria group</taxon>
        <taxon>Massilia</taxon>
    </lineage>
</organism>
<evidence type="ECO:0000259" key="4">
    <source>
        <dbReference type="Pfam" id="PF07167"/>
    </source>
</evidence>
<dbReference type="SUPFAM" id="SSF53474">
    <property type="entry name" value="alpha/beta-Hydrolases"/>
    <property type="match status" value="1"/>
</dbReference>
<evidence type="ECO:0000256" key="2">
    <source>
        <dbReference type="ARBA" id="ARBA00023315"/>
    </source>
</evidence>
<sequence length="601" mass="68065">MEMSSLAPDVPVLRPPEEHLALPHEDVVALHRTVPEPPSDADRLLRAMVGHITQGIAPTSLTLAGLDWIAHLALSPAKWQRLLEKAWKKDMRWLAYAIRNLLGMPTEPCITPLPQDRRFRSDAWQRWPYNLLQQAFLLNQQWWHNATTGIDGVTRHHEQLVAFVARQLLDTVSPLNFVATNPDVIAATIEEGGLNFVRGLTYWAEDMQRRASSQPPPGAEQFRPGHEVALTSGEVIYRNRLIELIQYRPKTTTVAAEPILIVPAWIMKYYILDLSPHNSLVRYLVEHGHTVFMISWHNPTEADRELSLNDYLDDGVMAAIDVIHALIPGHPVNAVGYCLGGTLLAIAAAALACSGRKLLNSMTLLAAQTDFSEAGELSLFIDESQVTWLEDLMWEQGYLDNRQMAGAFRLLRSNDLVWSLAVQQYLLGRRQRMNDLMAWNADTTRMPYRMHSDYLRRLFLRNDLSSGRYRVDGKPVALTDVQKPIFTVATMSDHVSPWRSVHRIHLLANCDVTFVLTNGGHNAGIVSEPGHRGRHYYIGERHRGDCYIDADTWLDQATRRDGSWWPAWIDWLRHESHAPPVPARQVGPSLAPAPGTYVLER</sequence>
<dbReference type="GO" id="GO:0016746">
    <property type="term" value="F:acyltransferase activity"/>
    <property type="evidence" value="ECO:0007669"/>
    <property type="project" value="UniProtKB-KW"/>
</dbReference>
<dbReference type="Gene3D" id="3.40.50.1820">
    <property type="entry name" value="alpha/beta hydrolase"/>
    <property type="match status" value="1"/>
</dbReference>
<dbReference type="InterPro" id="IPR010941">
    <property type="entry name" value="PhaC_N"/>
</dbReference>
<dbReference type="Proteomes" id="UP000297258">
    <property type="component" value="Unassembled WGS sequence"/>
</dbReference>